<dbReference type="RefSeq" id="XP_028535590.1">
    <property type="nucleotide sequence ID" value="XM_028679919.1"/>
</dbReference>
<dbReference type="VEuPathDB" id="PlasmoDB:PRELSG_0213000"/>
<gene>
    <name evidence="2" type="ORF">PRELSG_0213000</name>
</gene>
<organism evidence="2 3">
    <name type="scientific">Plasmodium relictum</name>
    <dbReference type="NCBI Taxonomy" id="85471"/>
    <lineage>
        <taxon>Eukaryota</taxon>
        <taxon>Sar</taxon>
        <taxon>Alveolata</taxon>
        <taxon>Apicomplexa</taxon>
        <taxon>Aconoidasida</taxon>
        <taxon>Haemosporida</taxon>
        <taxon>Plasmodiidae</taxon>
        <taxon>Plasmodium</taxon>
        <taxon>Plasmodium (Haemamoeba)</taxon>
    </lineage>
</organism>
<sequence>MSQFYDVSREISQTESIKHHLKQLYGLVNSEFGYFCRNNGDEYSFNRINDFSKSSLMPFFSSWKMDDLANFDLNSIFSILRRNQFFMICISFLGLFSCIYITSLILYSKCARRIIKLFTSCCIRTKKKREDGDEDELEDENRASRDTLKIFKNILTYFFLCIFLCGLIITGSFFLHYFFKTKKGIHMNICNVSKTFENLIKDKCPSQIHDNIPCFSVEKVINEAISILQKYKNLKKQVEDNSLVDINKPIPFLAKYTKSFNNLSKLKNILARNNNVLERRYLHMYPALIGLERALDSIIYDGGNHFKKTEDTIIQIKIAIKKTFDNIDYSISQSFRGNYDNIVEKIQLASYFISEFNGKYKFKENINKYTNSIPFIFVVLLLPPLIILIGLIFYIICIIKGDALGNNNFFFKLFSLFSAYFGFLTIISLIVTTVLMGFSILGGTTCAITEDVLQKKIDINFLNNTIIEKCFVNENAALIDEKDINLFTKKINIFNPRIIEDKLNEYEIFFNNIKHRFYQNSDKFFEYMWVVLMKTDNNRYYNKIKTNDIKDSLPAIGITKESFHFINKDLIGIDEYLRILNQRIFHNNNNKLCFEDDICQNDPDKYNITEKSSIDDQKYIQLRDQINVLIREDVDELVQLFILKAKIRHDKIFDVSDLDNTITEKLEWKKYTPKTDAQTRKNSIIYNYITNTIDSINFIEIKNFCNQIKIQFSLVKELIIKTIRSISKNTRCNRIMKEIQNAKYFFCNKIVLNLTILSIFLFSFSVTSFILWFFFLFLWLRHKLSIM</sequence>
<feature type="transmembrane region" description="Helical" evidence="1">
    <location>
        <begin position="409"/>
        <end position="438"/>
    </location>
</feature>
<dbReference type="Proteomes" id="UP000220158">
    <property type="component" value="Chromosome 2"/>
</dbReference>
<accession>A0A1J1HDT9</accession>
<keyword evidence="1" id="KW-1133">Transmembrane helix</keyword>
<dbReference type="EMBL" id="LN835297">
    <property type="protein sequence ID" value="CRH03104.1"/>
    <property type="molecule type" value="Genomic_DNA"/>
</dbReference>
<dbReference type="KEGG" id="prel:PRELSG_0213000"/>
<reference evidence="2 3" key="1">
    <citation type="submission" date="2015-04" db="EMBL/GenBank/DDBJ databases">
        <authorList>
            <consortium name="Pathogen Informatics"/>
        </authorList>
    </citation>
    <scope>NUCLEOTIDE SEQUENCE [LARGE SCALE GENOMIC DNA]</scope>
    <source>
        <strain evidence="2 3">SGS1</strain>
    </source>
</reference>
<dbReference type="GeneID" id="39734549"/>
<evidence type="ECO:0000313" key="2">
    <source>
        <dbReference type="EMBL" id="CRH03104.1"/>
    </source>
</evidence>
<dbReference type="AlphaFoldDB" id="A0A1J1HDT9"/>
<keyword evidence="1" id="KW-0812">Transmembrane</keyword>
<proteinExistence type="predicted"/>
<evidence type="ECO:0000313" key="3">
    <source>
        <dbReference type="Proteomes" id="UP000220158"/>
    </source>
</evidence>
<evidence type="ECO:0000256" key="1">
    <source>
        <dbReference type="SAM" id="Phobius"/>
    </source>
</evidence>
<dbReference type="OrthoDB" id="371835at2759"/>
<feature type="transmembrane region" description="Helical" evidence="1">
    <location>
        <begin position="375"/>
        <end position="397"/>
    </location>
</feature>
<name>A0A1J1HDT9_PLARL</name>
<keyword evidence="3" id="KW-1185">Reference proteome</keyword>
<keyword evidence="1" id="KW-0472">Membrane</keyword>
<feature type="transmembrane region" description="Helical" evidence="1">
    <location>
        <begin position="85"/>
        <end position="107"/>
    </location>
</feature>
<protein>
    <submittedName>
        <fullName evidence="2">Uncharacterized protein</fullName>
    </submittedName>
</protein>
<feature type="transmembrane region" description="Helical" evidence="1">
    <location>
        <begin position="154"/>
        <end position="179"/>
    </location>
</feature>
<feature type="transmembrane region" description="Helical" evidence="1">
    <location>
        <begin position="750"/>
        <end position="780"/>
    </location>
</feature>